<dbReference type="Proteomes" id="UP000479000">
    <property type="component" value="Unassembled WGS sequence"/>
</dbReference>
<sequence length="155" mass="17169">FRELAIPPRPNCMSSSRKTVSFAAGASPEYLDAFTEIGPSASLRSMNMFASSYAVFDYLSLRWFGISEGRIRDGAAAAVVLMQDIEESEASFLPAGLPFRIYLADSSSLKWILNNLQFQALAFHLITEVVPGVPCRPQGEGRNYEYQCILSSSRR</sequence>
<keyword evidence="2" id="KW-1185">Reference proteome</keyword>
<feature type="non-terminal residue" evidence="1">
    <location>
        <position position="1"/>
    </location>
</feature>
<evidence type="ECO:0000313" key="1">
    <source>
        <dbReference type="EMBL" id="CAB0019242.1"/>
    </source>
</evidence>
<reference evidence="1 2" key="1">
    <citation type="submission" date="2020-02" db="EMBL/GenBank/DDBJ databases">
        <authorList>
            <person name="Ferguson B K."/>
        </authorList>
    </citation>
    <scope>NUCLEOTIDE SEQUENCE [LARGE SCALE GENOMIC DNA]</scope>
</reference>
<proteinExistence type="predicted"/>
<dbReference type="AlphaFoldDB" id="A0A6H5HLR4"/>
<accession>A0A6H5HLR4</accession>
<dbReference type="EMBL" id="CADCXU010033918">
    <property type="protein sequence ID" value="CAB0019242.1"/>
    <property type="molecule type" value="Genomic_DNA"/>
</dbReference>
<name>A0A6H5HLR4_9HEMI</name>
<evidence type="ECO:0000313" key="2">
    <source>
        <dbReference type="Proteomes" id="UP000479000"/>
    </source>
</evidence>
<organism evidence="1 2">
    <name type="scientific">Nesidiocoris tenuis</name>
    <dbReference type="NCBI Taxonomy" id="355587"/>
    <lineage>
        <taxon>Eukaryota</taxon>
        <taxon>Metazoa</taxon>
        <taxon>Ecdysozoa</taxon>
        <taxon>Arthropoda</taxon>
        <taxon>Hexapoda</taxon>
        <taxon>Insecta</taxon>
        <taxon>Pterygota</taxon>
        <taxon>Neoptera</taxon>
        <taxon>Paraneoptera</taxon>
        <taxon>Hemiptera</taxon>
        <taxon>Heteroptera</taxon>
        <taxon>Panheteroptera</taxon>
        <taxon>Cimicomorpha</taxon>
        <taxon>Miridae</taxon>
        <taxon>Dicyphina</taxon>
        <taxon>Nesidiocoris</taxon>
    </lineage>
</organism>
<gene>
    <name evidence="1" type="ORF">NTEN_LOCUS22954</name>
</gene>
<protein>
    <submittedName>
        <fullName evidence="1">Uncharacterized protein</fullName>
    </submittedName>
</protein>